<dbReference type="PANTHER" id="PTHR11012:SF55">
    <property type="entry name" value="BHLH DOMAIN-CONTAINING PROTEIN"/>
    <property type="match status" value="1"/>
</dbReference>
<dbReference type="EMBL" id="JBJJXI010000188">
    <property type="protein sequence ID" value="KAL3383596.1"/>
    <property type="molecule type" value="Genomic_DNA"/>
</dbReference>
<feature type="domain" description="CHK kinase-like" evidence="1">
    <location>
        <begin position="175"/>
        <end position="364"/>
    </location>
</feature>
<sequence>MAEAASAALASEVIAGAEASTPTPTPSPEMSIHEMKLRDLQGLLRHRFRNDELVVDNYTYESLLPIGENYGSTMLKVHAVYREHDEDDSRPKELELVAKMMPPTDFQRSVFDSPYTFRKEAFLYQGLVPAYRQLERDFGVPEAELFDIVPGFYGVRYTLANVEADDGRFDEDAVVLMENLKVAGYYTCDRKIGLDLEHARAAIERLARFHALGMAVKQHRPEKFALIRERSQALAFKENSEFEQTTIYFKNLFNMDPMLSEYRAKLERAMDLDPAVVWSSRPTEPWATIVHMDFWVNNIMFRRDETTGRVDDVKFVDFQNYMYMSPLRELAFFVGTNFRLDVMVEHFDELIDCYYDKFIGTLERMNCDTEPFARDKFDERMKVDAFEEFTHCPFMLQIMTKDVSQDAKVQDIKHMMMQQSLNSTFLERLRLLVKTFAAKGWL</sequence>
<keyword evidence="3" id="KW-1185">Reference proteome</keyword>
<evidence type="ECO:0000259" key="1">
    <source>
        <dbReference type="SMART" id="SM00587"/>
    </source>
</evidence>
<dbReference type="Gene3D" id="3.90.1200.10">
    <property type="match status" value="1"/>
</dbReference>
<dbReference type="PANTHER" id="PTHR11012">
    <property type="entry name" value="PROTEIN KINASE-LIKE DOMAIN-CONTAINING"/>
    <property type="match status" value="1"/>
</dbReference>
<dbReference type="InterPro" id="IPR011009">
    <property type="entry name" value="Kinase-like_dom_sf"/>
</dbReference>
<reference evidence="2 3" key="1">
    <citation type="journal article" date="2024" name="bioRxiv">
        <title>A reference genome for Trichogramma kaykai: A tiny desert-dwelling parasitoid wasp with competing sex-ratio distorters.</title>
        <authorList>
            <person name="Culotta J."/>
            <person name="Lindsey A.R."/>
        </authorList>
    </citation>
    <scope>NUCLEOTIDE SEQUENCE [LARGE SCALE GENOMIC DNA]</scope>
    <source>
        <strain evidence="2 3">KSX58</strain>
    </source>
</reference>
<name>A0ABD2VSW1_9HYME</name>
<gene>
    <name evidence="2" type="ORF">TKK_020539</name>
</gene>
<proteinExistence type="predicted"/>
<dbReference type="Proteomes" id="UP001627154">
    <property type="component" value="Unassembled WGS sequence"/>
</dbReference>
<organism evidence="2 3">
    <name type="scientific">Trichogramma kaykai</name>
    <dbReference type="NCBI Taxonomy" id="54128"/>
    <lineage>
        <taxon>Eukaryota</taxon>
        <taxon>Metazoa</taxon>
        <taxon>Ecdysozoa</taxon>
        <taxon>Arthropoda</taxon>
        <taxon>Hexapoda</taxon>
        <taxon>Insecta</taxon>
        <taxon>Pterygota</taxon>
        <taxon>Neoptera</taxon>
        <taxon>Endopterygota</taxon>
        <taxon>Hymenoptera</taxon>
        <taxon>Apocrita</taxon>
        <taxon>Proctotrupomorpha</taxon>
        <taxon>Chalcidoidea</taxon>
        <taxon>Trichogrammatidae</taxon>
        <taxon>Trichogramma</taxon>
    </lineage>
</organism>
<dbReference type="Pfam" id="PF02958">
    <property type="entry name" value="EcKL"/>
    <property type="match status" value="1"/>
</dbReference>
<evidence type="ECO:0000313" key="2">
    <source>
        <dbReference type="EMBL" id="KAL3383596.1"/>
    </source>
</evidence>
<protein>
    <recommendedName>
        <fullName evidence="1">CHK kinase-like domain-containing protein</fullName>
    </recommendedName>
</protein>
<comment type="caution">
    <text evidence="2">The sequence shown here is derived from an EMBL/GenBank/DDBJ whole genome shotgun (WGS) entry which is preliminary data.</text>
</comment>
<dbReference type="AlphaFoldDB" id="A0ABD2VSW1"/>
<dbReference type="InterPro" id="IPR015897">
    <property type="entry name" value="CHK_kinase-like"/>
</dbReference>
<evidence type="ECO:0000313" key="3">
    <source>
        <dbReference type="Proteomes" id="UP001627154"/>
    </source>
</evidence>
<accession>A0ABD2VSW1</accession>
<dbReference type="InterPro" id="IPR004119">
    <property type="entry name" value="EcKL"/>
</dbReference>
<dbReference type="SMART" id="SM00587">
    <property type="entry name" value="CHK"/>
    <property type="match status" value="1"/>
</dbReference>
<dbReference type="SUPFAM" id="SSF56112">
    <property type="entry name" value="Protein kinase-like (PK-like)"/>
    <property type="match status" value="1"/>
</dbReference>